<name>A0A3L6RES1_PANMI</name>
<feature type="region of interest" description="Disordered" evidence="1">
    <location>
        <begin position="104"/>
        <end position="134"/>
    </location>
</feature>
<feature type="compositionally biased region" description="Low complexity" evidence="1">
    <location>
        <begin position="54"/>
        <end position="69"/>
    </location>
</feature>
<feature type="region of interest" description="Disordered" evidence="1">
    <location>
        <begin position="42"/>
        <end position="80"/>
    </location>
</feature>
<accession>A0A3L6RES1</accession>
<dbReference type="EMBL" id="PQIB02000008">
    <property type="protein sequence ID" value="RLN03077.1"/>
    <property type="molecule type" value="Genomic_DNA"/>
</dbReference>
<feature type="compositionally biased region" description="Basic residues" evidence="1">
    <location>
        <begin position="42"/>
        <end position="53"/>
    </location>
</feature>
<evidence type="ECO:0000313" key="3">
    <source>
        <dbReference type="Proteomes" id="UP000275267"/>
    </source>
</evidence>
<feature type="compositionally biased region" description="Basic and acidic residues" evidence="1">
    <location>
        <begin position="14"/>
        <end position="24"/>
    </location>
</feature>
<gene>
    <name evidence="2" type="ORF">C2845_PM13G02410</name>
</gene>
<reference evidence="3" key="1">
    <citation type="journal article" date="2019" name="Nat. Commun.">
        <title>The genome of broomcorn millet.</title>
        <authorList>
            <person name="Zou C."/>
            <person name="Miki D."/>
            <person name="Li D."/>
            <person name="Tang Q."/>
            <person name="Xiao L."/>
            <person name="Rajput S."/>
            <person name="Deng P."/>
            <person name="Jia W."/>
            <person name="Huang R."/>
            <person name="Zhang M."/>
            <person name="Sun Y."/>
            <person name="Hu J."/>
            <person name="Fu X."/>
            <person name="Schnable P.S."/>
            <person name="Li F."/>
            <person name="Zhang H."/>
            <person name="Feng B."/>
            <person name="Zhu X."/>
            <person name="Liu R."/>
            <person name="Schnable J.C."/>
            <person name="Zhu J.-K."/>
            <person name="Zhang H."/>
        </authorList>
    </citation>
    <scope>NUCLEOTIDE SEQUENCE [LARGE SCALE GENOMIC DNA]</scope>
</reference>
<organism evidence="2 3">
    <name type="scientific">Panicum miliaceum</name>
    <name type="common">Proso millet</name>
    <name type="synonym">Broomcorn millet</name>
    <dbReference type="NCBI Taxonomy" id="4540"/>
    <lineage>
        <taxon>Eukaryota</taxon>
        <taxon>Viridiplantae</taxon>
        <taxon>Streptophyta</taxon>
        <taxon>Embryophyta</taxon>
        <taxon>Tracheophyta</taxon>
        <taxon>Spermatophyta</taxon>
        <taxon>Magnoliopsida</taxon>
        <taxon>Liliopsida</taxon>
        <taxon>Poales</taxon>
        <taxon>Poaceae</taxon>
        <taxon>PACMAD clade</taxon>
        <taxon>Panicoideae</taxon>
        <taxon>Panicodae</taxon>
        <taxon>Paniceae</taxon>
        <taxon>Panicinae</taxon>
        <taxon>Panicum</taxon>
        <taxon>Panicum sect. Panicum</taxon>
    </lineage>
</organism>
<proteinExistence type="predicted"/>
<evidence type="ECO:0000256" key="1">
    <source>
        <dbReference type="SAM" id="MobiDB-lite"/>
    </source>
</evidence>
<keyword evidence="3" id="KW-1185">Reference proteome</keyword>
<comment type="caution">
    <text evidence="2">The sequence shown here is derived from an EMBL/GenBank/DDBJ whole genome shotgun (WGS) entry which is preliminary data.</text>
</comment>
<evidence type="ECO:0000313" key="2">
    <source>
        <dbReference type="EMBL" id="RLN03077.1"/>
    </source>
</evidence>
<dbReference type="AlphaFoldDB" id="A0A3L6RES1"/>
<protein>
    <submittedName>
        <fullName evidence="2">Uncharacterized protein</fullName>
    </submittedName>
</protein>
<dbReference type="Proteomes" id="UP000275267">
    <property type="component" value="Unassembled WGS sequence"/>
</dbReference>
<feature type="region of interest" description="Disordered" evidence="1">
    <location>
        <begin position="1"/>
        <end position="25"/>
    </location>
</feature>
<sequence>MSSTVLHPQAPVVEDQRQADRSGRGCEACPQAVAALTSIVQQRRRVGSPRFRRAPPSASAAAGRRSVSRTMRAPAGFPSSPEQCVRLELELDDEAGQAPRRLLQRQHDAAPAVAVERPRDAPAWPRGAREGTALGHEAGLRAGPLEAEDDDEAAADGAALVAASSAGVPTCSRLHRGVIRTGTACRSF</sequence>